<proteinExistence type="predicted"/>
<dbReference type="HOGENOM" id="CLU_3092908_0_0_1"/>
<organism evidence="1 2">
    <name type="scientific">Dacryopinax primogenitus (strain DJM 731)</name>
    <name type="common">Brown rot fungus</name>
    <dbReference type="NCBI Taxonomy" id="1858805"/>
    <lineage>
        <taxon>Eukaryota</taxon>
        <taxon>Fungi</taxon>
        <taxon>Dikarya</taxon>
        <taxon>Basidiomycota</taxon>
        <taxon>Agaricomycotina</taxon>
        <taxon>Dacrymycetes</taxon>
        <taxon>Dacrymycetales</taxon>
        <taxon>Dacrymycetaceae</taxon>
        <taxon>Dacryopinax</taxon>
    </lineage>
</organism>
<sequence length="52" mass="5640">MPLVQIASVEPIVPEIRISQYAALSPSTPTKNQIRAAGWTAYTLQDEVRASA</sequence>
<evidence type="ECO:0000313" key="2">
    <source>
        <dbReference type="Proteomes" id="UP000030653"/>
    </source>
</evidence>
<dbReference type="EMBL" id="JH795863">
    <property type="protein sequence ID" value="EJU01909.1"/>
    <property type="molecule type" value="Genomic_DNA"/>
</dbReference>
<name>M5FZG8_DACPD</name>
<dbReference type="GeneID" id="63687818"/>
<dbReference type="Proteomes" id="UP000030653">
    <property type="component" value="Unassembled WGS sequence"/>
</dbReference>
<feature type="non-terminal residue" evidence="1">
    <location>
        <position position="52"/>
    </location>
</feature>
<reference evidence="1 2" key="1">
    <citation type="journal article" date="2012" name="Science">
        <title>The Paleozoic origin of enzymatic lignin decomposition reconstructed from 31 fungal genomes.</title>
        <authorList>
            <person name="Floudas D."/>
            <person name="Binder M."/>
            <person name="Riley R."/>
            <person name="Barry K."/>
            <person name="Blanchette R.A."/>
            <person name="Henrissat B."/>
            <person name="Martinez A.T."/>
            <person name="Otillar R."/>
            <person name="Spatafora J.W."/>
            <person name="Yadav J.S."/>
            <person name="Aerts A."/>
            <person name="Benoit I."/>
            <person name="Boyd A."/>
            <person name="Carlson A."/>
            <person name="Copeland A."/>
            <person name="Coutinho P.M."/>
            <person name="de Vries R.P."/>
            <person name="Ferreira P."/>
            <person name="Findley K."/>
            <person name="Foster B."/>
            <person name="Gaskell J."/>
            <person name="Glotzer D."/>
            <person name="Gorecki P."/>
            <person name="Heitman J."/>
            <person name="Hesse C."/>
            <person name="Hori C."/>
            <person name="Igarashi K."/>
            <person name="Jurgens J.A."/>
            <person name="Kallen N."/>
            <person name="Kersten P."/>
            <person name="Kohler A."/>
            <person name="Kuees U."/>
            <person name="Kumar T.K.A."/>
            <person name="Kuo A."/>
            <person name="LaButti K."/>
            <person name="Larrondo L.F."/>
            <person name="Lindquist E."/>
            <person name="Ling A."/>
            <person name="Lombard V."/>
            <person name="Lucas S."/>
            <person name="Lundell T."/>
            <person name="Martin R."/>
            <person name="McLaughlin D.J."/>
            <person name="Morgenstern I."/>
            <person name="Morin E."/>
            <person name="Murat C."/>
            <person name="Nagy L.G."/>
            <person name="Nolan M."/>
            <person name="Ohm R.A."/>
            <person name="Patyshakuliyeva A."/>
            <person name="Rokas A."/>
            <person name="Ruiz-Duenas F.J."/>
            <person name="Sabat G."/>
            <person name="Salamov A."/>
            <person name="Samejima M."/>
            <person name="Schmutz J."/>
            <person name="Slot J.C."/>
            <person name="St John F."/>
            <person name="Stenlid J."/>
            <person name="Sun H."/>
            <person name="Sun S."/>
            <person name="Syed K."/>
            <person name="Tsang A."/>
            <person name="Wiebenga A."/>
            <person name="Young D."/>
            <person name="Pisabarro A."/>
            <person name="Eastwood D.C."/>
            <person name="Martin F."/>
            <person name="Cullen D."/>
            <person name="Grigoriev I.V."/>
            <person name="Hibbett D.S."/>
        </authorList>
    </citation>
    <scope>NUCLEOTIDE SEQUENCE [LARGE SCALE GENOMIC DNA]</scope>
    <source>
        <strain evidence="1 2">DJM-731 SS1</strain>
    </source>
</reference>
<evidence type="ECO:0000313" key="1">
    <source>
        <dbReference type="EMBL" id="EJU01909.1"/>
    </source>
</evidence>
<dbReference type="AlphaFoldDB" id="M5FZG8"/>
<keyword evidence="2" id="KW-1185">Reference proteome</keyword>
<dbReference type="RefSeq" id="XP_040628806.1">
    <property type="nucleotide sequence ID" value="XM_040772756.1"/>
</dbReference>
<protein>
    <submittedName>
        <fullName evidence="1">Uncharacterized protein</fullName>
    </submittedName>
</protein>
<accession>M5FZG8</accession>
<gene>
    <name evidence="1" type="ORF">DACRYDRAFT_22354</name>
</gene>